<dbReference type="InterPro" id="IPR012334">
    <property type="entry name" value="Pectin_lyas_fold"/>
</dbReference>
<dbReference type="AlphaFoldDB" id="A0A4R5CNR7"/>
<dbReference type="GO" id="GO:0009279">
    <property type="term" value="C:cell outer membrane"/>
    <property type="evidence" value="ECO:0007669"/>
    <property type="project" value="TreeGrafter"/>
</dbReference>
<dbReference type="GO" id="GO:0042545">
    <property type="term" value="P:cell wall modification"/>
    <property type="evidence" value="ECO:0007669"/>
    <property type="project" value="UniProtKB-UniRule"/>
</dbReference>
<dbReference type="GO" id="GO:0045490">
    <property type="term" value="P:pectin catabolic process"/>
    <property type="evidence" value="ECO:0007669"/>
    <property type="project" value="UniProtKB-UniRule"/>
</dbReference>
<evidence type="ECO:0000256" key="4">
    <source>
        <dbReference type="PROSITE-ProRule" id="PRU10040"/>
    </source>
</evidence>
<sequence>MKNKLLPIIVLLLLIATNISSLFAQNNELRSDIIVAADGSGNYSKVQDAFNAVKDNNLKPTIIFVKAGIYKEKLILNAQKKNVSLIGESYKNTILTFDDYAKIAGGTDKSCSTLIEADDFFAENITFENTIDSRLDKYNEGGQGVALMITGDRGIFHNCKITGFQDSFFLKSNKRTYIKDCIIDGTTDFIFGSGIALFENCFIRNRKDSHITAAKQTVEKSKYGFVFKDCVILKYPGENVTNATLGRPWGAGANVVFLHSYIGSQIKADGWSVWTKEPAKNGFDNWQTTYFGEYNCFGPGFKPTSRLSWTHQLSETEALEYTKEKIFAANTTTDVKLESDWNPILKNDSCHSILPTKNVVENTIEATF</sequence>
<dbReference type="InterPro" id="IPR033131">
    <property type="entry name" value="Pectinesterase_Asp_AS"/>
</dbReference>
<evidence type="ECO:0000256" key="3">
    <source>
        <dbReference type="ARBA" id="ARBA00023085"/>
    </source>
</evidence>
<evidence type="ECO:0000313" key="8">
    <source>
        <dbReference type="Proteomes" id="UP000295479"/>
    </source>
</evidence>
<comment type="catalytic activity">
    <reaction evidence="5">
        <text>[(1-&gt;4)-alpha-D-galacturonosyl methyl ester](n) + n H2O = [(1-&gt;4)-alpha-D-galacturonosyl](n) + n methanol + n H(+)</text>
        <dbReference type="Rhea" id="RHEA:22380"/>
        <dbReference type="Rhea" id="RHEA-COMP:14570"/>
        <dbReference type="Rhea" id="RHEA-COMP:14573"/>
        <dbReference type="ChEBI" id="CHEBI:15377"/>
        <dbReference type="ChEBI" id="CHEBI:15378"/>
        <dbReference type="ChEBI" id="CHEBI:17790"/>
        <dbReference type="ChEBI" id="CHEBI:140522"/>
        <dbReference type="ChEBI" id="CHEBI:140523"/>
        <dbReference type="EC" id="3.1.1.11"/>
    </reaction>
</comment>
<evidence type="ECO:0000256" key="5">
    <source>
        <dbReference type="RuleBase" id="RU000589"/>
    </source>
</evidence>
<organism evidence="7 8">
    <name type="scientific">Flavobacterium cellulosilyticum</name>
    <dbReference type="NCBI Taxonomy" id="2541731"/>
    <lineage>
        <taxon>Bacteria</taxon>
        <taxon>Pseudomonadati</taxon>
        <taxon>Bacteroidota</taxon>
        <taxon>Flavobacteriia</taxon>
        <taxon>Flavobacteriales</taxon>
        <taxon>Flavobacteriaceae</taxon>
        <taxon>Flavobacterium</taxon>
    </lineage>
</organism>
<reference evidence="7 8" key="1">
    <citation type="submission" date="2019-03" db="EMBL/GenBank/DDBJ databases">
        <title>Flavobacterium AR-3-4 sp. nov. isolated from arctic soil.</title>
        <authorList>
            <person name="Chaudhary D.K."/>
        </authorList>
    </citation>
    <scope>NUCLEOTIDE SEQUENCE [LARGE SCALE GENOMIC DNA]</scope>
    <source>
        <strain evidence="7 8">AR-3-4</strain>
    </source>
</reference>
<dbReference type="OrthoDB" id="9804686at2"/>
<dbReference type="InterPro" id="IPR018040">
    <property type="entry name" value="Pectinesterase_Tyr_AS"/>
</dbReference>
<keyword evidence="8" id="KW-1185">Reference proteome</keyword>
<gene>
    <name evidence="7" type="ORF">E0F76_00460</name>
</gene>
<proteinExistence type="inferred from homology"/>
<feature type="signal peptide" evidence="5">
    <location>
        <begin position="1"/>
        <end position="24"/>
    </location>
</feature>
<evidence type="ECO:0000259" key="6">
    <source>
        <dbReference type="Pfam" id="PF01095"/>
    </source>
</evidence>
<evidence type="ECO:0000256" key="2">
    <source>
        <dbReference type="ARBA" id="ARBA00022801"/>
    </source>
</evidence>
<dbReference type="InterPro" id="IPR011050">
    <property type="entry name" value="Pectin_lyase_fold/virulence"/>
</dbReference>
<protein>
    <recommendedName>
        <fullName evidence="5">Pectinesterase</fullName>
        <ecNumber evidence="5">3.1.1.11</ecNumber>
    </recommendedName>
</protein>
<dbReference type="PROSITE" id="PS00800">
    <property type="entry name" value="PECTINESTERASE_1"/>
    <property type="match status" value="1"/>
</dbReference>
<dbReference type="UniPathway" id="UPA00545">
    <property type="reaction ID" value="UER00823"/>
</dbReference>
<evidence type="ECO:0000313" key="7">
    <source>
        <dbReference type="EMBL" id="TDD99234.1"/>
    </source>
</evidence>
<keyword evidence="2 5" id="KW-0378">Hydrolase</keyword>
<dbReference type="PROSITE" id="PS00503">
    <property type="entry name" value="PECTINESTERASE_2"/>
    <property type="match status" value="1"/>
</dbReference>
<dbReference type="RefSeq" id="WP_132000373.1">
    <property type="nucleotide sequence ID" value="NZ_SMFK01000001.1"/>
</dbReference>
<evidence type="ECO:0000256" key="1">
    <source>
        <dbReference type="ARBA" id="ARBA00008891"/>
    </source>
</evidence>
<feature type="domain" description="Pectinesterase catalytic" evidence="6">
    <location>
        <begin position="32"/>
        <end position="327"/>
    </location>
</feature>
<dbReference type="Pfam" id="PF01095">
    <property type="entry name" value="Pectinesterase"/>
    <property type="match status" value="1"/>
</dbReference>
<comment type="pathway">
    <text evidence="5">Glycan metabolism; pectin degradation; 2-dehydro-3-deoxy-D-gluconate from pectin: step 1/5.</text>
</comment>
<dbReference type="Gene3D" id="2.160.20.10">
    <property type="entry name" value="Single-stranded right-handed beta-helix, Pectin lyase-like"/>
    <property type="match status" value="1"/>
</dbReference>
<dbReference type="PANTHER" id="PTHR31321:SF57">
    <property type="entry name" value="PECTINESTERASE 53-RELATED"/>
    <property type="match status" value="1"/>
</dbReference>
<accession>A0A4R5CNR7</accession>
<dbReference type="PANTHER" id="PTHR31321">
    <property type="entry name" value="ACYL-COA THIOESTER HYDROLASE YBHC-RELATED"/>
    <property type="match status" value="1"/>
</dbReference>
<dbReference type="EMBL" id="SMFK01000001">
    <property type="protein sequence ID" value="TDD99234.1"/>
    <property type="molecule type" value="Genomic_DNA"/>
</dbReference>
<keyword evidence="3 5" id="KW-0063">Aspartyl esterase</keyword>
<keyword evidence="5" id="KW-0732">Signal</keyword>
<feature type="active site" evidence="4">
    <location>
        <position position="188"/>
    </location>
</feature>
<name>A0A4R5CNR7_9FLAO</name>
<dbReference type="EC" id="3.1.1.11" evidence="5"/>
<dbReference type="Proteomes" id="UP000295479">
    <property type="component" value="Unassembled WGS sequence"/>
</dbReference>
<dbReference type="SUPFAM" id="SSF51126">
    <property type="entry name" value="Pectin lyase-like"/>
    <property type="match status" value="1"/>
</dbReference>
<comment type="similarity">
    <text evidence="1">Belongs to the pectinesterase family.</text>
</comment>
<comment type="caution">
    <text evidence="7">The sequence shown here is derived from an EMBL/GenBank/DDBJ whole genome shotgun (WGS) entry which is preliminary data.</text>
</comment>
<dbReference type="GO" id="GO:0030599">
    <property type="term" value="F:pectinesterase activity"/>
    <property type="evidence" value="ECO:0007669"/>
    <property type="project" value="UniProtKB-UniRule"/>
</dbReference>
<dbReference type="InterPro" id="IPR000070">
    <property type="entry name" value="Pectinesterase_cat"/>
</dbReference>
<feature type="chain" id="PRO_5021038525" description="Pectinesterase" evidence="5">
    <location>
        <begin position="25"/>
        <end position="368"/>
    </location>
</feature>